<dbReference type="HAMAP" id="MF_01369_B">
    <property type="entry name" value="Ribosomal_uL23_B"/>
    <property type="match status" value="1"/>
</dbReference>
<name>A0A1C9CGE1_9FLOR</name>
<dbReference type="Gene3D" id="3.30.70.330">
    <property type="match status" value="1"/>
</dbReference>
<organism evidence="7">
    <name type="scientific">Hildenbrandia rubra</name>
    <dbReference type="NCBI Taxonomy" id="31481"/>
    <lineage>
        <taxon>Eukaryota</taxon>
        <taxon>Rhodophyta</taxon>
        <taxon>Florideophyceae</taxon>
        <taxon>Hildenbrandiophycidae</taxon>
        <taxon>Hildenbrandiales</taxon>
        <taxon>Hildenbrandiaceae</taxon>
        <taxon>Hildenbrandia</taxon>
    </lineage>
</organism>
<dbReference type="GeneID" id="29070097"/>
<dbReference type="RefSeq" id="YP_009294190.1">
    <property type="nucleotide sequence ID" value="NC_031146.1"/>
</dbReference>
<dbReference type="GO" id="GO:0005840">
    <property type="term" value="C:ribosome"/>
    <property type="evidence" value="ECO:0007669"/>
    <property type="project" value="UniProtKB-KW"/>
</dbReference>
<evidence type="ECO:0000256" key="1">
    <source>
        <dbReference type="ARBA" id="ARBA00006700"/>
    </source>
</evidence>
<geneLocation type="plastid" evidence="7"/>
<keyword evidence="5 6" id="KW-0687">Ribonucleoprotein</keyword>
<dbReference type="GO" id="GO:1990904">
    <property type="term" value="C:ribonucleoprotein complex"/>
    <property type="evidence" value="ECO:0007669"/>
    <property type="project" value="UniProtKB-KW"/>
</dbReference>
<dbReference type="SUPFAM" id="SSF54189">
    <property type="entry name" value="Ribosomal proteins S24e, L23 and L15e"/>
    <property type="match status" value="1"/>
</dbReference>
<evidence type="ECO:0000256" key="6">
    <source>
        <dbReference type="RuleBase" id="RU003934"/>
    </source>
</evidence>
<accession>A0A1C9CGE1</accession>
<comment type="similarity">
    <text evidence="1 6">Belongs to the universal ribosomal protein uL23 family.</text>
</comment>
<dbReference type="Pfam" id="PF00276">
    <property type="entry name" value="Ribosomal_L23"/>
    <property type="match status" value="1"/>
</dbReference>
<dbReference type="GO" id="GO:0006412">
    <property type="term" value="P:translation"/>
    <property type="evidence" value="ECO:0007669"/>
    <property type="project" value="InterPro"/>
</dbReference>
<protein>
    <submittedName>
        <fullName evidence="7">Ribosomal protein L23</fullName>
    </submittedName>
</protein>
<dbReference type="NCBIfam" id="NF004363">
    <property type="entry name" value="PRK05738.2-4"/>
    <property type="match status" value="1"/>
</dbReference>
<dbReference type="InterPro" id="IPR012677">
    <property type="entry name" value="Nucleotide-bd_a/b_plait_sf"/>
</dbReference>
<evidence type="ECO:0000313" key="7">
    <source>
        <dbReference type="EMBL" id="AOM67432.1"/>
    </source>
</evidence>
<evidence type="ECO:0000256" key="5">
    <source>
        <dbReference type="ARBA" id="ARBA00023274"/>
    </source>
</evidence>
<evidence type="ECO:0000256" key="4">
    <source>
        <dbReference type="ARBA" id="ARBA00022980"/>
    </source>
</evidence>
<dbReference type="GO" id="GO:0019843">
    <property type="term" value="F:rRNA binding"/>
    <property type="evidence" value="ECO:0007669"/>
    <property type="project" value="UniProtKB-KW"/>
</dbReference>
<dbReference type="PANTHER" id="PTHR11620">
    <property type="entry name" value="60S RIBOSOMAL PROTEIN L23A"/>
    <property type="match status" value="1"/>
</dbReference>
<dbReference type="GO" id="GO:0003735">
    <property type="term" value="F:structural constituent of ribosome"/>
    <property type="evidence" value="ECO:0007669"/>
    <property type="project" value="InterPro"/>
</dbReference>
<keyword evidence="3" id="KW-0694">RNA-binding</keyword>
<evidence type="ECO:0000256" key="2">
    <source>
        <dbReference type="ARBA" id="ARBA00022730"/>
    </source>
</evidence>
<gene>
    <name evidence="7" type="primary">rpl23</name>
    <name evidence="7" type="ORF">Hrub_188</name>
</gene>
<sequence length="99" mass="11567">MVKQKSSVLFDIIKYPIITDKSTQLIENNQYSFAVDCKVNKEIIKQAIEYIFDVQVCSVNTMRLPIKKRKVRNIIGRKPRYKKAIVTLSKNYTINLLSK</sequence>
<dbReference type="InterPro" id="IPR001014">
    <property type="entry name" value="Ribosomal_uL23_CS"/>
</dbReference>
<proteinExistence type="inferred from homology"/>
<keyword evidence="4 6" id="KW-0689">Ribosomal protein</keyword>
<dbReference type="PROSITE" id="PS00050">
    <property type="entry name" value="RIBOSOMAL_L23"/>
    <property type="match status" value="1"/>
</dbReference>
<keyword evidence="7" id="KW-0934">Plastid</keyword>
<dbReference type="InterPro" id="IPR013025">
    <property type="entry name" value="Ribosomal_uL23-like"/>
</dbReference>
<reference evidence="7" key="1">
    <citation type="journal article" date="2016" name="BMC Biol.">
        <title>Parallel evolution of highly conserved plastid genome architecture in red seaweeds and seed plants.</title>
        <authorList>
            <person name="Lee J."/>
            <person name="Cho C.H."/>
            <person name="Park S.I."/>
            <person name="Choi J.W."/>
            <person name="Song H.S."/>
            <person name="West J.A."/>
            <person name="Bhattacharya D."/>
            <person name="Yoon H.S."/>
        </authorList>
    </citation>
    <scope>NUCLEOTIDE SEQUENCE</scope>
</reference>
<dbReference type="EMBL" id="KX284724">
    <property type="protein sequence ID" value="AOM67432.1"/>
    <property type="molecule type" value="Genomic_DNA"/>
</dbReference>
<dbReference type="InterPro" id="IPR012678">
    <property type="entry name" value="Ribosomal_uL23/eL15/eS24_sf"/>
</dbReference>
<evidence type="ECO:0000256" key="3">
    <source>
        <dbReference type="ARBA" id="ARBA00022884"/>
    </source>
</evidence>
<dbReference type="AlphaFoldDB" id="A0A1C9CGE1"/>
<keyword evidence="2" id="KW-0699">rRNA-binding</keyword>